<sequence length="171" mass="19399">MHVTASNVIVEIVDNHGRTVPEGEEGEVVVTELHAKAVPFVRYRLGDRGILLPSGCSCGRNLPLLKISAGRKDDYIRTPEGKIVYDAILAYTLKRGIVQFKAVQPTLDKLRIDIVTDDKFSTHLEEMYKSILQDALSNSLVIEFVKVDHIDREKSGKMRYFRSEIKEFTHE</sequence>
<gene>
    <name evidence="1" type="ORF">GMLC_01260</name>
</gene>
<dbReference type="AlphaFoldDB" id="A0A6V8N3V7"/>
<dbReference type="InterPro" id="IPR053158">
    <property type="entry name" value="CapK_Type1_Caps_Biosynth"/>
</dbReference>
<dbReference type="SUPFAM" id="SSF56801">
    <property type="entry name" value="Acetyl-CoA synthetase-like"/>
    <property type="match status" value="1"/>
</dbReference>
<keyword evidence="2" id="KW-1185">Reference proteome</keyword>
<dbReference type="InterPro" id="IPR042099">
    <property type="entry name" value="ANL_N_sf"/>
</dbReference>
<accession>A0A6V8N3V7</accession>
<comment type="caution">
    <text evidence="1">The sequence shown here is derived from an EMBL/GenBank/DDBJ whole genome shotgun (WGS) entry which is preliminary data.</text>
</comment>
<dbReference type="EMBL" id="BLXZ01000001">
    <property type="protein sequence ID" value="GFO66547.1"/>
    <property type="molecule type" value="Genomic_DNA"/>
</dbReference>
<evidence type="ECO:0000313" key="2">
    <source>
        <dbReference type="Proteomes" id="UP000587586"/>
    </source>
</evidence>
<proteinExistence type="predicted"/>
<dbReference type="Proteomes" id="UP000587586">
    <property type="component" value="Unassembled WGS sequence"/>
</dbReference>
<evidence type="ECO:0008006" key="3">
    <source>
        <dbReference type="Google" id="ProtNLM"/>
    </source>
</evidence>
<protein>
    <recommendedName>
        <fullName evidence="3">AMP-dependent ligase C-terminal domain-containing protein</fullName>
    </recommendedName>
</protein>
<dbReference type="PANTHER" id="PTHR36932">
    <property type="entry name" value="CAPSULAR POLYSACCHARIDE BIOSYNTHESIS PROTEIN"/>
    <property type="match status" value="1"/>
</dbReference>
<dbReference type="Gene3D" id="3.40.50.12780">
    <property type="entry name" value="N-terminal domain of ligase-like"/>
    <property type="match status" value="1"/>
</dbReference>
<evidence type="ECO:0000313" key="1">
    <source>
        <dbReference type="EMBL" id="GFO66547.1"/>
    </source>
</evidence>
<organism evidence="1 2">
    <name type="scientific">Geomonas limicola</name>
    <dbReference type="NCBI Taxonomy" id="2740186"/>
    <lineage>
        <taxon>Bacteria</taxon>
        <taxon>Pseudomonadati</taxon>
        <taxon>Thermodesulfobacteriota</taxon>
        <taxon>Desulfuromonadia</taxon>
        <taxon>Geobacterales</taxon>
        <taxon>Geobacteraceae</taxon>
        <taxon>Geomonas</taxon>
    </lineage>
</organism>
<name>A0A6V8N3V7_9BACT</name>
<reference evidence="2" key="1">
    <citation type="submission" date="2020-06" db="EMBL/GenBank/DDBJ databases">
        <title>Draft genomic sequecing of Geomonas sp. Red745.</title>
        <authorList>
            <person name="Itoh H."/>
            <person name="Xu Z.X."/>
            <person name="Ushijima N."/>
            <person name="Masuda Y."/>
            <person name="Shiratori Y."/>
            <person name="Senoo K."/>
        </authorList>
    </citation>
    <scope>NUCLEOTIDE SEQUENCE [LARGE SCALE GENOMIC DNA]</scope>
    <source>
        <strain evidence="2">Red745</strain>
    </source>
</reference>
<dbReference type="PANTHER" id="PTHR36932:SF1">
    <property type="entry name" value="CAPSULAR POLYSACCHARIDE BIOSYNTHESIS PROTEIN"/>
    <property type="match status" value="1"/>
</dbReference>